<protein>
    <submittedName>
        <fullName evidence="1">4712_t:CDS:1</fullName>
    </submittedName>
</protein>
<gene>
    <name evidence="1" type="ORF">RFULGI_LOCUS12767</name>
</gene>
<organism evidence="1 2">
    <name type="scientific">Racocetra fulgida</name>
    <dbReference type="NCBI Taxonomy" id="60492"/>
    <lineage>
        <taxon>Eukaryota</taxon>
        <taxon>Fungi</taxon>
        <taxon>Fungi incertae sedis</taxon>
        <taxon>Mucoromycota</taxon>
        <taxon>Glomeromycotina</taxon>
        <taxon>Glomeromycetes</taxon>
        <taxon>Diversisporales</taxon>
        <taxon>Gigasporaceae</taxon>
        <taxon>Racocetra</taxon>
    </lineage>
</organism>
<evidence type="ECO:0000313" key="1">
    <source>
        <dbReference type="EMBL" id="CAG8739738.1"/>
    </source>
</evidence>
<comment type="caution">
    <text evidence="1">The sequence shown here is derived from an EMBL/GenBank/DDBJ whole genome shotgun (WGS) entry which is preliminary data.</text>
</comment>
<dbReference type="EMBL" id="CAJVPZ010031609">
    <property type="protein sequence ID" value="CAG8739738.1"/>
    <property type="molecule type" value="Genomic_DNA"/>
</dbReference>
<accession>A0A9N9IMT5</accession>
<proteinExistence type="predicted"/>
<sequence length="46" mass="4903">NSAKEAERQCDKVDCEVKASEGKGLITKSFEAKGLGANILKEVLGH</sequence>
<dbReference type="AlphaFoldDB" id="A0A9N9IMT5"/>
<name>A0A9N9IMT5_9GLOM</name>
<feature type="non-terminal residue" evidence="1">
    <location>
        <position position="46"/>
    </location>
</feature>
<evidence type="ECO:0000313" key="2">
    <source>
        <dbReference type="Proteomes" id="UP000789396"/>
    </source>
</evidence>
<keyword evidence="2" id="KW-1185">Reference proteome</keyword>
<dbReference type="Proteomes" id="UP000789396">
    <property type="component" value="Unassembled WGS sequence"/>
</dbReference>
<reference evidence="1" key="1">
    <citation type="submission" date="2021-06" db="EMBL/GenBank/DDBJ databases">
        <authorList>
            <person name="Kallberg Y."/>
            <person name="Tangrot J."/>
            <person name="Rosling A."/>
        </authorList>
    </citation>
    <scope>NUCLEOTIDE SEQUENCE</scope>
    <source>
        <strain evidence="1">IN212</strain>
    </source>
</reference>